<dbReference type="Proteomes" id="UP001316803">
    <property type="component" value="Unassembled WGS sequence"/>
</dbReference>
<evidence type="ECO:0000313" key="9">
    <source>
        <dbReference type="Proteomes" id="UP001316803"/>
    </source>
</evidence>
<comment type="similarity">
    <text evidence="2 6">Belongs to the C1D family.</text>
</comment>
<proteinExistence type="inferred from homology"/>
<accession>A0AAN8EDT2</accession>
<keyword evidence="5 6" id="KW-0539">Nucleus</keyword>
<feature type="region of interest" description="Disordered" evidence="7">
    <location>
        <begin position="192"/>
        <end position="268"/>
    </location>
</feature>
<keyword evidence="4 6" id="KW-0694">RNA-binding</keyword>
<feature type="compositionally biased region" description="Polar residues" evidence="7">
    <location>
        <begin position="234"/>
        <end position="243"/>
    </location>
</feature>
<evidence type="ECO:0000256" key="3">
    <source>
        <dbReference type="ARBA" id="ARBA00022552"/>
    </source>
</evidence>
<feature type="compositionally biased region" description="Polar residues" evidence="7">
    <location>
        <begin position="212"/>
        <end position="224"/>
    </location>
</feature>
<dbReference type="InterPro" id="IPR011082">
    <property type="entry name" value="Exosome-assoc_fac/DNA_repair"/>
</dbReference>
<dbReference type="EMBL" id="JAKLMC020000018">
    <property type="protein sequence ID" value="KAK5951835.1"/>
    <property type="molecule type" value="Genomic_DNA"/>
</dbReference>
<comment type="function">
    <text evidence="6">Required for exosome-dependent processing of pre-rRNA and small nucleolar RNA (snRNA) precursors. Involved in processing of 35S pre-rRNA at the A0, A1 and A2 sites.</text>
</comment>
<dbReference type="GO" id="GO:0003677">
    <property type="term" value="F:DNA binding"/>
    <property type="evidence" value="ECO:0007669"/>
    <property type="project" value="TreeGrafter"/>
</dbReference>
<evidence type="ECO:0000256" key="1">
    <source>
        <dbReference type="ARBA" id="ARBA00004123"/>
    </source>
</evidence>
<comment type="subcellular location">
    <subcellularLocation>
        <location evidence="1 6">Nucleus</location>
    </subcellularLocation>
</comment>
<dbReference type="GO" id="GO:0003723">
    <property type="term" value="F:RNA binding"/>
    <property type="evidence" value="ECO:0007669"/>
    <property type="project" value="UniProtKB-UniRule"/>
</dbReference>
<keyword evidence="9" id="KW-1185">Reference proteome</keyword>
<dbReference type="GO" id="GO:0000178">
    <property type="term" value="C:exosome (RNase complex)"/>
    <property type="evidence" value="ECO:0007669"/>
    <property type="project" value="TreeGrafter"/>
</dbReference>
<gene>
    <name evidence="8" type="ORF">OHC33_007127</name>
</gene>
<evidence type="ECO:0000256" key="5">
    <source>
        <dbReference type="ARBA" id="ARBA00023242"/>
    </source>
</evidence>
<feature type="region of interest" description="Disordered" evidence="7">
    <location>
        <begin position="124"/>
        <end position="146"/>
    </location>
</feature>
<dbReference type="PANTHER" id="PTHR15341">
    <property type="entry name" value="SUN-COR STEROID HORMONE RECEPTOR CO-REPRESSOR"/>
    <property type="match status" value="1"/>
</dbReference>
<dbReference type="Pfam" id="PF04000">
    <property type="entry name" value="Sas10_Utp3"/>
    <property type="match status" value="1"/>
</dbReference>
<dbReference type="InterPro" id="IPR007146">
    <property type="entry name" value="Sas10/Utp3/C1D"/>
</dbReference>
<evidence type="ECO:0000313" key="8">
    <source>
        <dbReference type="EMBL" id="KAK5951835.1"/>
    </source>
</evidence>
<dbReference type="GO" id="GO:0000460">
    <property type="term" value="P:maturation of 5.8S rRNA"/>
    <property type="evidence" value="ECO:0007669"/>
    <property type="project" value="TreeGrafter"/>
</dbReference>
<protein>
    <recommendedName>
        <fullName evidence="6">Exosome complex protein</fullName>
    </recommendedName>
</protein>
<evidence type="ECO:0000256" key="4">
    <source>
        <dbReference type="ARBA" id="ARBA00022884"/>
    </source>
</evidence>
<dbReference type="GO" id="GO:0005730">
    <property type="term" value="C:nucleolus"/>
    <property type="evidence" value="ECO:0007669"/>
    <property type="project" value="TreeGrafter"/>
</dbReference>
<reference evidence="8 9" key="1">
    <citation type="submission" date="2022-12" db="EMBL/GenBank/DDBJ databases">
        <title>Genomic features and morphological characterization of a novel Knufia sp. strain isolated from spacecraft assembly facility.</title>
        <authorList>
            <person name="Teixeira M."/>
            <person name="Chander A.M."/>
            <person name="Stajich J.E."/>
            <person name="Venkateswaran K."/>
        </authorList>
    </citation>
    <scope>NUCLEOTIDE SEQUENCE [LARGE SCALE GENOMIC DNA]</scope>
    <source>
        <strain evidence="8 9">FJI-L2-BK-P2</strain>
    </source>
</reference>
<name>A0AAN8EDT2_9EURO</name>
<sequence length="268" mass="28935">MESKALLDLIDQLDGNLEGLEEALSPVLEDSLSATTKRLPILDRAKLNITVVYAIESLLFSYLRVNGVDAKEHPVFKELERVRQYFAKVKEAEEKVSAAKPSTTLNKQAAARIIQHSLVREKGKVSVQADGGQAGNGASDMTQREKELRERLLAKRKQKNNASSPLPATITPPAAAAAHVLDSISKEIEMLDQEGSEEGEIGEEPEIDQPPVDTSATLTNGDQSSGKKRRHNDSQSGKVSNGQKSDKKARKKAKKAAKAATTNASTAG</sequence>
<evidence type="ECO:0000256" key="2">
    <source>
        <dbReference type="ARBA" id="ARBA00009154"/>
    </source>
</evidence>
<feature type="compositionally biased region" description="Low complexity" evidence="7">
    <location>
        <begin position="258"/>
        <end position="268"/>
    </location>
</feature>
<dbReference type="AlphaFoldDB" id="A0AAN8EDT2"/>
<comment type="caution">
    <text evidence="8">The sequence shown here is derived from an EMBL/GenBank/DDBJ whole genome shotgun (WGS) entry which is preliminary data.</text>
</comment>
<organism evidence="8 9">
    <name type="scientific">Knufia fluminis</name>
    <dbReference type="NCBI Taxonomy" id="191047"/>
    <lineage>
        <taxon>Eukaryota</taxon>
        <taxon>Fungi</taxon>
        <taxon>Dikarya</taxon>
        <taxon>Ascomycota</taxon>
        <taxon>Pezizomycotina</taxon>
        <taxon>Eurotiomycetes</taxon>
        <taxon>Chaetothyriomycetidae</taxon>
        <taxon>Chaetothyriales</taxon>
        <taxon>Trichomeriaceae</taxon>
        <taxon>Knufia</taxon>
    </lineage>
</organism>
<feature type="compositionally biased region" description="Basic residues" evidence="7">
    <location>
        <begin position="247"/>
        <end position="257"/>
    </location>
</feature>
<dbReference type="PANTHER" id="PTHR15341:SF3">
    <property type="entry name" value="NUCLEAR NUCLEIC ACID-BINDING PROTEIN C1D"/>
    <property type="match status" value="1"/>
</dbReference>
<evidence type="ECO:0000256" key="7">
    <source>
        <dbReference type="SAM" id="MobiDB-lite"/>
    </source>
</evidence>
<feature type="compositionally biased region" description="Acidic residues" evidence="7">
    <location>
        <begin position="192"/>
        <end position="207"/>
    </location>
</feature>
<evidence type="ECO:0000256" key="6">
    <source>
        <dbReference type="RuleBase" id="RU368003"/>
    </source>
</evidence>
<dbReference type="GO" id="GO:0010468">
    <property type="term" value="P:regulation of gene expression"/>
    <property type="evidence" value="ECO:0007669"/>
    <property type="project" value="TreeGrafter"/>
</dbReference>
<keyword evidence="3 6" id="KW-0698">rRNA processing</keyword>